<reference evidence="2 3" key="1">
    <citation type="submission" date="2015-10" db="EMBL/GenBank/DDBJ databases">
        <title>Butyribacter intestini gen. nov., sp. nov., a butyric acid-producing bacterium of the family Lachnospiraceae isolated from the human faeces.</title>
        <authorList>
            <person name="Zou Y."/>
            <person name="Xue W."/>
            <person name="Luo G."/>
            <person name="Lv M."/>
        </authorList>
    </citation>
    <scope>NUCLEOTIDE SEQUENCE [LARGE SCALE GENOMIC DNA]</scope>
    <source>
        <strain evidence="2 3">TF01-11</strain>
    </source>
</reference>
<evidence type="ECO:0000313" key="2">
    <source>
        <dbReference type="EMBL" id="KQC84020.1"/>
    </source>
</evidence>
<feature type="transmembrane region" description="Helical" evidence="1">
    <location>
        <begin position="12"/>
        <end position="34"/>
    </location>
</feature>
<protein>
    <recommendedName>
        <fullName evidence="4">DUF4446 family protein</fullName>
    </recommendedName>
</protein>
<dbReference type="Pfam" id="PF14584">
    <property type="entry name" value="DUF4446"/>
    <property type="match status" value="1"/>
</dbReference>
<evidence type="ECO:0000256" key="1">
    <source>
        <dbReference type="SAM" id="Phobius"/>
    </source>
</evidence>
<dbReference type="Proteomes" id="UP000050833">
    <property type="component" value="Unassembled WGS sequence"/>
</dbReference>
<comment type="caution">
    <text evidence="2">The sequence shown here is derived from an EMBL/GenBank/DDBJ whole genome shotgun (WGS) entry which is preliminary data.</text>
</comment>
<evidence type="ECO:0008006" key="4">
    <source>
        <dbReference type="Google" id="ProtNLM"/>
    </source>
</evidence>
<gene>
    <name evidence="2" type="ORF">APZ18_15115</name>
</gene>
<organism evidence="2 3">
    <name type="scientific">Butyribacter intestini</name>
    <dbReference type="NCBI Taxonomy" id="1703332"/>
    <lineage>
        <taxon>Bacteria</taxon>
        <taxon>Bacillati</taxon>
        <taxon>Bacillota</taxon>
        <taxon>Clostridia</taxon>
        <taxon>Lachnospirales</taxon>
        <taxon>Lachnospiraceae</taxon>
        <taxon>Butyribacter</taxon>
    </lineage>
</organism>
<keyword evidence="1" id="KW-0472">Membrane</keyword>
<keyword evidence="1" id="KW-0812">Transmembrane</keyword>
<dbReference type="RefSeq" id="WP_055946655.1">
    <property type="nucleotide sequence ID" value="NZ_JAQDCV010000011.1"/>
</dbReference>
<name>A0AAW3JP16_9FIRM</name>
<keyword evidence="1" id="KW-1133">Transmembrane helix</keyword>
<accession>A0AAW3JP16</accession>
<proteinExistence type="predicted"/>
<evidence type="ECO:0000313" key="3">
    <source>
        <dbReference type="Proteomes" id="UP000050833"/>
    </source>
</evidence>
<sequence>MKLFNEFGIDIGYVVLGMAGVILLMFIMLIVTMAKNSSTRKKYKKFMAGENGKNLEKAILDKFSTVDVLEAEVHELSERVENVSGRLVSSYQKIGLVKYDAFKEIGGKLSFVLVLLTEEDNGFIINSMHSSREGCFTYAKEVVNGEAFVILSEEEQQALEEAKSNIGLKKFSDGE</sequence>
<dbReference type="AlphaFoldDB" id="A0AAW3JP16"/>
<keyword evidence="3" id="KW-1185">Reference proteome</keyword>
<dbReference type="EMBL" id="LLKB01000008">
    <property type="protein sequence ID" value="KQC84020.1"/>
    <property type="molecule type" value="Genomic_DNA"/>
</dbReference>
<dbReference type="InterPro" id="IPR027981">
    <property type="entry name" value="DUF4446"/>
</dbReference>